<proteinExistence type="inferred from homology"/>
<evidence type="ECO:0000256" key="5">
    <source>
        <dbReference type="ARBA" id="ARBA00023136"/>
    </source>
</evidence>
<sequence length="256" mass="27386">MNDFSRTYSGAQSMDMSRDAGLRKFMLGVYNKMGLGLLISAALAYAVGTVAPLTALVYGTPLLFVVQWGPLALLFGSMFFMRNPSPTGSALLYWAIVALIGTGLSIWVVMAGGAAPDGITTSGGRTLAISWATIVQAFTITAGAFLGLSVFGYTTKINLQPIHSFLFMGMIGAIILGVLNAFFFHSAGLELLLQFGVLLLMAGVTAWQTQSLKVMYYQVAGDQRSMAVLTNMGALNLYIAFINMFQIILSLLGSRE</sequence>
<feature type="transmembrane region" description="Helical" evidence="6">
    <location>
        <begin position="228"/>
        <end position="252"/>
    </location>
</feature>
<dbReference type="InterPro" id="IPR006214">
    <property type="entry name" value="Bax_inhibitor_1-related"/>
</dbReference>
<evidence type="ECO:0000256" key="2">
    <source>
        <dbReference type="ARBA" id="ARBA00010350"/>
    </source>
</evidence>
<evidence type="ECO:0000256" key="1">
    <source>
        <dbReference type="ARBA" id="ARBA00004141"/>
    </source>
</evidence>
<feature type="transmembrane region" description="Helical" evidence="6">
    <location>
        <begin position="127"/>
        <end position="153"/>
    </location>
</feature>
<organism evidence="7 8">
    <name type="scientific">Maricaulis virginensis</name>
    <dbReference type="NCBI Taxonomy" id="144022"/>
    <lineage>
        <taxon>Bacteria</taxon>
        <taxon>Pseudomonadati</taxon>
        <taxon>Pseudomonadota</taxon>
        <taxon>Alphaproteobacteria</taxon>
        <taxon>Maricaulales</taxon>
        <taxon>Maricaulaceae</taxon>
        <taxon>Maricaulis</taxon>
    </lineage>
</organism>
<dbReference type="EMBL" id="BSFE01000006">
    <property type="protein sequence ID" value="GLK52818.1"/>
    <property type="molecule type" value="Genomic_DNA"/>
</dbReference>
<dbReference type="GO" id="GO:0005886">
    <property type="term" value="C:plasma membrane"/>
    <property type="evidence" value="ECO:0007669"/>
    <property type="project" value="TreeGrafter"/>
</dbReference>
<keyword evidence="4 6" id="KW-1133">Transmembrane helix</keyword>
<feature type="transmembrane region" description="Helical" evidence="6">
    <location>
        <begin position="191"/>
        <end position="207"/>
    </location>
</feature>
<keyword evidence="8" id="KW-1185">Reference proteome</keyword>
<reference evidence="7" key="2">
    <citation type="submission" date="2023-01" db="EMBL/GenBank/DDBJ databases">
        <authorList>
            <person name="Sun Q."/>
            <person name="Evtushenko L."/>
        </authorList>
    </citation>
    <scope>NUCLEOTIDE SEQUENCE</scope>
    <source>
        <strain evidence="7">VKM B-1513</strain>
    </source>
</reference>
<dbReference type="Pfam" id="PF01027">
    <property type="entry name" value="Bax1-I"/>
    <property type="match status" value="1"/>
</dbReference>
<evidence type="ECO:0000313" key="7">
    <source>
        <dbReference type="EMBL" id="GLK52818.1"/>
    </source>
</evidence>
<reference evidence="7" key="1">
    <citation type="journal article" date="2014" name="Int. J. Syst. Evol. Microbiol.">
        <title>Complete genome sequence of Corynebacterium casei LMG S-19264T (=DSM 44701T), isolated from a smear-ripened cheese.</title>
        <authorList>
            <consortium name="US DOE Joint Genome Institute (JGI-PGF)"/>
            <person name="Walter F."/>
            <person name="Albersmeier A."/>
            <person name="Kalinowski J."/>
            <person name="Ruckert C."/>
        </authorList>
    </citation>
    <scope>NUCLEOTIDE SEQUENCE</scope>
    <source>
        <strain evidence="7">VKM B-1513</strain>
    </source>
</reference>
<comment type="subcellular location">
    <subcellularLocation>
        <location evidence="1">Membrane</location>
        <topology evidence="1">Multi-pass membrane protein</topology>
    </subcellularLocation>
</comment>
<dbReference type="AlphaFoldDB" id="A0A9W6IM43"/>
<gene>
    <name evidence="7" type="ORF">GCM10017621_23260</name>
</gene>
<name>A0A9W6IM43_9PROT</name>
<feature type="transmembrane region" description="Helical" evidence="6">
    <location>
        <begin position="92"/>
        <end position="115"/>
    </location>
</feature>
<protein>
    <submittedName>
        <fullName evidence="7">Membrane protein</fullName>
    </submittedName>
</protein>
<accession>A0A9W6IM43</accession>
<comment type="similarity">
    <text evidence="2 6">Belongs to the BI1 family.</text>
</comment>
<dbReference type="RefSeq" id="WP_271187177.1">
    <property type="nucleotide sequence ID" value="NZ_BSFE01000006.1"/>
</dbReference>
<keyword evidence="5 6" id="KW-0472">Membrane</keyword>
<dbReference type="Proteomes" id="UP001143486">
    <property type="component" value="Unassembled WGS sequence"/>
</dbReference>
<feature type="transmembrane region" description="Helical" evidence="6">
    <location>
        <begin position="56"/>
        <end position="80"/>
    </location>
</feature>
<evidence type="ECO:0000256" key="4">
    <source>
        <dbReference type="ARBA" id="ARBA00022989"/>
    </source>
</evidence>
<evidence type="ECO:0000256" key="3">
    <source>
        <dbReference type="ARBA" id="ARBA00022692"/>
    </source>
</evidence>
<evidence type="ECO:0000256" key="6">
    <source>
        <dbReference type="RuleBase" id="RU004379"/>
    </source>
</evidence>
<keyword evidence="3 6" id="KW-0812">Transmembrane</keyword>
<feature type="transmembrane region" description="Helical" evidence="6">
    <location>
        <begin position="165"/>
        <end position="185"/>
    </location>
</feature>
<evidence type="ECO:0000313" key="8">
    <source>
        <dbReference type="Proteomes" id="UP001143486"/>
    </source>
</evidence>
<comment type="caution">
    <text evidence="7">The sequence shown here is derived from an EMBL/GenBank/DDBJ whole genome shotgun (WGS) entry which is preliminary data.</text>
</comment>
<dbReference type="CDD" id="cd10432">
    <property type="entry name" value="BI-1-like_bacterial"/>
    <property type="match status" value="1"/>
</dbReference>
<dbReference type="PANTHER" id="PTHR23291">
    <property type="entry name" value="BAX INHIBITOR-RELATED"/>
    <property type="match status" value="1"/>
</dbReference>
<dbReference type="PANTHER" id="PTHR23291:SF50">
    <property type="entry name" value="PROTEIN LIFEGUARD 4"/>
    <property type="match status" value="1"/>
</dbReference>